<evidence type="ECO:0000313" key="1">
    <source>
        <dbReference type="EMBL" id="MTV39573.1"/>
    </source>
</evidence>
<dbReference type="EMBL" id="WNKY01000021">
    <property type="protein sequence ID" value="MTV39573.1"/>
    <property type="molecule type" value="Genomic_DNA"/>
</dbReference>
<name>A0A6L6PKU4_9BURK</name>
<dbReference type="RefSeq" id="WP_155465347.1">
    <property type="nucleotide sequence ID" value="NZ_WNKY01000021.1"/>
</dbReference>
<reference evidence="1 2" key="1">
    <citation type="submission" date="2019-11" db="EMBL/GenBank/DDBJ databases">
        <title>Type strains purchased from KCTC, JCM and DSMZ.</title>
        <authorList>
            <person name="Lu H."/>
        </authorList>
    </citation>
    <scope>NUCLEOTIDE SEQUENCE [LARGE SCALE GENOMIC DNA]</scope>
    <source>
        <strain evidence="1 2">KCTC 22382</strain>
    </source>
</reference>
<comment type="caution">
    <text evidence="1">The sequence shown here is derived from an EMBL/GenBank/DDBJ whole genome shotgun (WGS) entry which is preliminary data.</text>
</comment>
<gene>
    <name evidence="1" type="ORF">GM676_18590</name>
</gene>
<accession>A0A6L6PKU4</accession>
<evidence type="ECO:0000313" key="2">
    <source>
        <dbReference type="Proteomes" id="UP000475582"/>
    </source>
</evidence>
<organism evidence="1 2">
    <name type="scientific">Duganella radicis</name>
    <dbReference type="NCBI Taxonomy" id="551988"/>
    <lineage>
        <taxon>Bacteria</taxon>
        <taxon>Pseudomonadati</taxon>
        <taxon>Pseudomonadota</taxon>
        <taxon>Betaproteobacteria</taxon>
        <taxon>Burkholderiales</taxon>
        <taxon>Oxalobacteraceae</taxon>
        <taxon>Telluria group</taxon>
        <taxon>Duganella</taxon>
    </lineage>
</organism>
<dbReference type="AlphaFoldDB" id="A0A6L6PKU4"/>
<sequence>MVQLCRPKIKTPENAKILYCLGETGSLLVGDFFLPAYITESIGMAEGLGHIHKILIEKEGVEKNSDPELIKTILARADDNIKWAKEFREDGYHQIHTLTFISEWAAQEAGNENVIAAIIETIKESAKVAASKFAAGRYNMENWPWPNETCLEIAQKLDQKAKDKTPDGGWDISARLTVLFDWLGVSLNIAPDVAARYNEASMIRNVIVHRYGRLGSGDAKNVTHLAEWVGKTVPMTRERLGEYHNAIVAIHLAIFNGVRANGWK</sequence>
<proteinExistence type="predicted"/>
<keyword evidence="2" id="KW-1185">Reference proteome</keyword>
<dbReference type="Proteomes" id="UP000475582">
    <property type="component" value="Unassembled WGS sequence"/>
</dbReference>
<protein>
    <submittedName>
        <fullName evidence="1">Uncharacterized protein</fullName>
    </submittedName>
</protein>
<dbReference type="OrthoDB" id="9180176at2"/>